<dbReference type="OrthoDB" id="2429551at2759"/>
<dbReference type="InterPro" id="IPR000010">
    <property type="entry name" value="Cystatin_dom"/>
</dbReference>
<dbReference type="InterPro" id="IPR046350">
    <property type="entry name" value="Cystatin_sf"/>
</dbReference>
<comment type="subcellular location">
    <subcellularLocation>
        <location evidence="1">Cytoplasm</location>
    </subcellularLocation>
</comment>
<comment type="similarity">
    <text evidence="2">Belongs to the cystatin family.</text>
</comment>
<dbReference type="AlphaFoldDB" id="A0A8C4EN00"/>
<dbReference type="InterPro" id="IPR018073">
    <property type="entry name" value="Prot_inh_cystat_CS"/>
</dbReference>
<evidence type="ECO:0000259" key="9">
    <source>
        <dbReference type="SMART" id="SM00043"/>
    </source>
</evidence>
<dbReference type="InterPro" id="IPR001713">
    <property type="entry name" value="Prot_inh_stefin"/>
</dbReference>
<accession>A0A8C4EN00</accession>
<dbReference type="RefSeq" id="XP_051267506.1">
    <property type="nucleotide sequence ID" value="XM_051411546.1"/>
</dbReference>
<evidence type="ECO:0000256" key="2">
    <source>
        <dbReference type="ARBA" id="ARBA00009403"/>
    </source>
</evidence>
<keyword evidence="6" id="KW-0391">Immunity</keyword>
<dbReference type="GeneTree" id="ENSGT00940000155717"/>
<reference evidence="10" key="1">
    <citation type="submission" date="2025-08" db="UniProtKB">
        <authorList>
            <consortium name="Ensembl"/>
        </authorList>
    </citation>
    <scope>IDENTIFICATION</scope>
</reference>
<keyword evidence="3" id="KW-0963">Cytoplasm</keyword>
<evidence type="ECO:0000256" key="7">
    <source>
        <dbReference type="ARBA" id="ARBA00040677"/>
    </source>
</evidence>
<protein>
    <recommendedName>
        <fullName evidence="7">Cystatin-B</fullName>
    </recommendedName>
    <alternativeName>
        <fullName evidence="8">Stefin-B</fullName>
    </alternativeName>
</protein>
<dbReference type="CDD" id="cd00042">
    <property type="entry name" value="CY"/>
    <property type="match status" value="1"/>
</dbReference>
<dbReference type="PROSITE" id="PS00287">
    <property type="entry name" value="CYSTATIN"/>
    <property type="match status" value="1"/>
</dbReference>
<dbReference type="PANTHER" id="PTHR11414:SF21">
    <property type="entry name" value="CYSTATIN 14A, TANDEM DUPLICATE 1-RELATED"/>
    <property type="match status" value="1"/>
</dbReference>
<dbReference type="PRINTS" id="PR00295">
    <property type="entry name" value="STEFINA"/>
</dbReference>
<keyword evidence="5" id="KW-0789">Thiol protease inhibitor</keyword>
<dbReference type="Gene3D" id="3.10.450.10">
    <property type="match status" value="1"/>
</dbReference>
<keyword evidence="4" id="KW-0646">Protease inhibitor</keyword>
<reference evidence="10" key="2">
    <citation type="submission" date="2025-09" db="UniProtKB">
        <authorList>
            <consortium name="Ensembl"/>
        </authorList>
    </citation>
    <scope>IDENTIFICATION</scope>
</reference>
<keyword evidence="11" id="KW-1185">Reference proteome</keyword>
<evidence type="ECO:0000256" key="4">
    <source>
        <dbReference type="ARBA" id="ARBA00022690"/>
    </source>
</evidence>
<gene>
    <name evidence="10" type="primary">LOC127369809</name>
</gene>
<dbReference type="SMART" id="SM00043">
    <property type="entry name" value="CY"/>
    <property type="match status" value="1"/>
</dbReference>
<proteinExistence type="inferred from homology"/>
<dbReference type="GO" id="GO:0002376">
    <property type="term" value="P:immune system process"/>
    <property type="evidence" value="ECO:0007669"/>
    <property type="project" value="UniProtKB-KW"/>
</dbReference>
<dbReference type="GO" id="GO:0071220">
    <property type="term" value="P:cellular response to bacterial lipoprotein"/>
    <property type="evidence" value="ECO:0007669"/>
    <property type="project" value="UniProtKB-ARBA"/>
</dbReference>
<dbReference type="GeneID" id="127369809"/>
<evidence type="ECO:0000256" key="1">
    <source>
        <dbReference type="ARBA" id="ARBA00004496"/>
    </source>
</evidence>
<dbReference type="OMA" id="HVGNEEY"/>
<dbReference type="FunFam" id="3.10.450.10:FF:000001">
    <property type="entry name" value="Cystatin-A"/>
    <property type="match status" value="1"/>
</dbReference>
<dbReference type="PANTHER" id="PTHR11414">
    <property type="entry name" value="CYSTATIN FAMILY MEMBER"/>
    <property type="match status" value="1"/>
</dbReference>
<dbReference type="Proteomes" id="UP000694389">
    <property type="component" value="Unassembled WGS sequence"/>
</dbReference>
<dbReference type="GO" id="GO:0005829">
    <property type="term" value="C:cytosol"/>
    <property type="evidence" value="ECO:0007669"/>
    <property type="project" value="TreeGrafter"/>
</dbReference>
<dbReference type="GO" id="GO:0004869">
    <property type="term" value="F:cysteine-type endopeptidase inhibitor activity"/>
    <property type="evidence" value="ECO:0007669"/>
    <property type="project" value="UniProtKB-KW"/>
</dbReference>
<organism evidence="10 11">
    <name type="scientific">Dicentrarchus labrax</name>
    <name type="common">European seabass</name>
    <name type="synonym">Morone labrax</name>
    <dbReference type="NCBI Taxonomy" id="13489"/>
    <lineage>
        <taxon>Eukaryota</taxon>
        <taxon>Metazoa</taxon>
        <taxon>Chordata</taxon>
        <taxon>Craniata</taxon>
        <taxon>Vertebrata</taxon>
        <taxon>Euteleostomi</taxon>
        <taxon>Actinopterygii</taxon>
        <taxon>Neopterygii</taxon>
        <taxon>Teleostei</taxon>
        <taxon>Neoteleostei</taxon>
        <taxon>Acanthomorphata</taxon>
        <taxon>Eupercaria</taxon>
        <taxon>Moronidae</taxon>
        <taxon>Dicentrarchus</taxon>
    </lineage>
</organism>
<sequence length="100" mass="11290">MADGLLGAWSDPREPDGVQEICDQVKPHLEQKTNKIYMEIRAVEFRSQIVAGTNFLIKVHVGGEKYIHLFVFRALPSNGGGIELRKVLEDQTKEEPLVPF</sequence>
<dbReference type="Pfam" id="PF00031">
    <property type="entry name" value="Cystatin"/>
    <property type="match status" value="1"/>
</dbReference>
<feature type="domain" description="Cystatin" evidence="9">
    <location>
        <begin position="4"/>
        <end position="100"/>
    </location>
</feature>
<evidence type="ECO:0000256" key="3">
    <source>
        <dbReference type="ARBA" id="ARBA00022490"/>
    </source>
</evidence>
<evidence type="ECO:0000313" key="11">
    <source>
        <dbReference type="Proteomes" id="UP000694389"/>
    </source>
</evidence>
<name>A0A8C4EN00_DICLA</name>
<dbReference type="SUPFAM" id="SSF54403">
    <property type="entry name" value="Cystatin/monellin"/>
    <property type="match status" value="1"/>
</dbReference>
<evidence type="ECO:0000313" key="10">
    <source>
        <dbReference type="Ensembl" id="ENSDLAP00005021221.2"/>
    </source>
</evidence>
<evidence type="ECO:0000256" key="8">
    <source>
        <dbReference type="ARBA" id="ARBA00041437"/>
    </source>
</evidence>
<evidence type="ECO:0000256" key="6">
    <source>
        <dbReference type="ARBA" id="ARBA00022859"/>
    </source>
</evidence>
<evidence type="ECO:0000256" key="5">
    <source>
        <dbReference type="ARBA" id="ARBA00022704"/>
    </source>
</evidence>
<dbReference type="Ensembl" id="ENSDLAT00005022721.2">
    <property type="protein sequence ID" value="ENSDLAP00005021221.2"/>
    <property type="gene ID" value="ENSDLAG00005009815.2"/>
</dbReference>